<evidence type="ECO:0000256" key="1">
    <source>
        <dbReference type="ARBA" id="ARBA00009156"/>
    </source>
</evidence>
<dbReference type="Proteomes" id="UP000188235">
    <property type="component" value="Chromosome"/>
</dbReference>
<keyword evidence="3" id="KW-0547">Nucleotide-binding</keyword>
<comment type="similarity">
    <text evidence="1">Belongs to the FGGY kinase family.</text>
</comment>
<name>A0A1Q2CVG5_9ACTN</name>
<keyword evidence="7" id="KW-0684">Rhamnose metabolism</keyword>
<evidence type="ECO:0000256" key="5">
    <source>
        <dbReference type="ARBA" id="ARBA00022840"/>
    </source>
</evidence>
<dbReference type="GO" id="GO:0006071">
    <property type="term" value="P:glycerol metabolic process"/>
    <property type="evidence" value="ECO:0007669"/>
    <property type="project" value="TreeGrafter"/>
</dbReference>
<organism evidence="10 11">
    <name type="scientific">Tessaracoccus flavescens</name>
    <dbReference type="NCBI Taxonomy" id="399497"/>
    <lineage>
        <taxon>Bacteria</taxon>
        <taxon>Bacillati</taxon>
        <taxon>Actinomycetota</taxon>
        <taxon>Actinomycetes</taxon>
        <taxon>Propionibacteriales</taxon>
        <taxon>Propionibacteriaceae</taxon>
        <taxon>Tessaracoccus</taxon>
    </lineage>
</organism>
<evidence type="ECO:0000256" key="2">
    <source>
        <dbReference type="ARBA" id="ARBA00022679"/>
    </source>
</evidence>
<dbReference type="InterPro" id="IPR013449">
    <property type="entry name" value="Rhamnulokinase"/>
</dbReference>
<evidence type="ECO:0000313" key="10">
    <source>
        <dbReference type="EMBL" id="AQP50091.1"/>
    </source>
</evidence>
<dbReference type="Pfam" id="PF00370">
    <property type="entry name" value="FGGY_N"/>
    <property type="match status" value="1"/>
</dbReference>
<dbReference type="AlphaFoldDB" id="A0A1Q2CVG5"/>
<keyword evidence="5" id="KW-0067">ATP-binding</keyword>
<evidence type="ECO:0000259" key="9">
    <source>
        <dbReference type="Pfam" id="PF02782"/>
    </source>
</evidence>
<sequence length="494" mass="52998">MSRILAAVDLGASSGRVIAGVLTDGRFDLRETVRFPNRPYRLPTPQGDRLHWGVLGMWGSILEGLRTAARDLGPIESIGIDTWAVDYGLLDANGELIGNPASYRCARTRPEQFFEAMPVEELFELVGLQIQPFNTVFQLAVESQERLQIAQRILLMPDLLGYWLTGRPVAEVTNASTTGLLDPVTRRWQPTVLDVVGCQFARPIEHLLPELVEPGTVVGPVIAPDLDLHNAAGEPTQLVAVGTHDTASAIVAVPAERDDFAYISCGTWSLVGLELPEPVLTPAAREANLTNELGVDGTVRFLKNVMGLWVFNECLATWRNAGHELAVADLVAAAAAAEPLRTIVDINDAAFFPPGDMPGRIAECATRTGQPAPRNEAETARCVFDSLALAYRQAVRQVADVAGRDVGVVHMLGGGIQNRLLCQLTADATGLPVVAGPVEGTALGNLVVQARAVGLLDGGLSELRQVVRASSHLVNYTPGPTDGCWDAAERRVWG</sequence>
<evidence type="ECO:0000256" key="7">
    <source>
        <dbReference type="ARBA" id="ARBA00023308"/>
    </source>
</evidence>
<dbReference type="STRING" id="399497.BW733_03825"/>
<protein>
    <submittedName>
        <fullName evidence="10">Rhamnulokinase</fullName>
    </submittedName>
</protein>
<dbReference type="OrthoDB" id="9761504at2"/>
<keyword evidence="6" id="KW-1015">Disulfide bond</keyword>
<keyword evidence="2" id="KW-0808">Transferase</keyword>
<dbReference type="RefSeq" id="WP_077348032.1">
    <property type="nucleotide sequence ID" value="NZ_CP019607.1"/>
</dbReference>
<evidence type="ECO:0000256" key="4">
    <source>
        <dbReference type="ARBA" id="ARBA00022777"/>
    </source>
</evidence>
<reference evidence="10 11" key="1">
    <citation type="journal article" date="2008" name="Int. J. Syst. Evol. Microbiol.">
        <title>Tessaracoccus flavescens sp. nov., isolated from marine sediment.</title>
        <authorList>
            <person name="Lee D.W."/>
            <person name="Lee S.D."/>
        </authorList>
    </citation>
    <scope>NUCLEOTIDE SEQUENCE [LARGE SCALE GENOMIC DNA]</scope>
    <source>
        <strain evidence="10 11">SST-39T</strain>
    </source>
</reference>
<accession>A0A1Q2CVG5</accession>
<dbReference type="Pfam" id="PF02782">
    <property type="entry name" value="FGGY_C"/>
    <property type="match status" value="1"/>
</dbReference>
<dbReference type="GO" id="GO:0004370">
    <property type="term" value="F:glycerol kinase activity"/>
    <property type="evidence" value="ECO:0007669"/>
    <property type="project" value="TreeGrafter"/>
</dbReference>
<dbReference type="GO" id="GO:0005829">
    <property type="term" value="C:cytosol"/>
    <property type="evidence" value="ECO:0007669"/>
    <property type="project" value="TreeGrafter"/>
</dbReference>
<dbReference type="PANTHER" id="PTHR10196">
    <property type="entry name" value="SUGAR KINASE"/>
    <property type="match status" value="1"/>
</dbReference>
<dbReference type="CDD" id="cd07771">
    <property type="entry name" value="ASKHA_NBD_FGGY_RhaB-like"/>
    <property type="match status" value="1"/>
</dbReference>
<feature type="domain" description="Carbohydrate kinase FGGY N-terminal" evidence="8">
    <location>
        <begin position="7"/>
        <end position="251"/>
    </location>
</feature>
<evidence type="ECO:0000256" key="6">
    <source>
        <dbReference type="ARBA" id="ARBA00023157"/>
    </source>
</evidence>
<keyword evidence="4 10" id="KW-0418">Kinase</keyword>
<dbReference type="Gene3D" id="3.30.420.40">
    <property type="match status" value="2"/>
</dbReference>
<proteinExistence type="inferred from homology"/>
<dbReference type="PANTHER" id="PTHR10196:SF93">
    <property type="entry name" value="L-RHAMNULOKINASE"/>
    <property type="match status" value="1"/>
</dbReference>
<evidence type="ECO:0000259" key="8">
    <source>
        <dbReference type="Pfam" id="PF00370"/>
    </source>
</evidence>
<dbReference type="EMBL" id="CP019607">
    <property type="protein sequence ID" value="AQP50091.1"/>
    <property type="molecule type" value="Genomic_DNA"/>
</dbReference>
<dbReference type="GO" id="GO:0008993">
    <property type="term" value="F:rhamnulokinase activity"/>
    <property type="evidence" value="ECO:0007669"/>
    <property type="project" value="InterPro"/>
</dbReference>
<evidence type="ECO:0000313" key="11">
    <source>
        <dbReference type="Proteomes" id="UP000188235"/>
    </source>
</evidence>
<evidence type="ECO:0000256" key="3">
    <source>
        <dbReference type="ARBA" id="ARBA00022741"/>
    </source>
</evidence>
<dbReference type="InterPro" id="IPR018484">
    <property type="entry name" value="FGGY_N"/>
</dbReference>
<dbReference type="InterPro" id="IPR018485">
    <property type="entry name" value="FGGY_C"/>
</dbReference>
<feature type="domain" description="Carbohydrate kinase FGGY C-terminal" evidence="9">
    <location>
        <begin position="261"/>
        <end position="452"/>
    </location>
</feature>
<gene>
    <name evidence="10" type="ORF">BW733_03825</name>
</gene>
<keyword evidence="11" id="KW-1185">Reference proteome</keyword>
<dbReference type="SUPFAM" id="SSF53067">
    <property type="entry name" value="Actin-like ATPase domain"/>
    <property type="match status" value="2"/>
</dbReference>
<dbReference type="GO" id="GO:0019301">
    <property type="term" value="P:rhamnose catabolic process"/>
    <property type="evidence" value="ECO:0007669"/>
    <property type="project" value="InterPro"/>
</dbReference>
<dbReference type="GO" id="GO:0005524">
    <property type="term" value="F:ATP binding"/>
    <property type="evidence" value="ECO:0007669"/>
    <property type="project" value="UniProtKB-KW"/>
</dbReference>
<dbReference type="InterPro" id="IPR043129">
    <property type="entry name" value="ATPase_NBD"/>
</dbReference>
<dbReference type="KEGG" id="tfa:BW733_03825"/>